<dbReference type="Gene3D" id="2.40.50.140">
    <property type="entry name" value="Nucleic acid-binding proteins"/>
    <property type="match status" value="1"/>
</dbReference>
<dbReference type="InterPro" id="IPR006195">
    <property type="entry name" value="aa-tRNA-synth_II"/>
</dbReference>
<dbReference type="EMBL" id="LN835305">
    <property type="protein sequence ID" value="CRH00522.1"/>
    <property type="molecule type" value="Genomic_DNA"/>
</dbReference>
<dbReference type="OrthoDB" id="372395at2759"/>
<dbReference type="Proteomes" id="UP000220158">
    <property type="component" value="Chromosome 10"/>
</dbReference>
<sequence>MKIFRHLLLYLNIYFRNVYTSSILKCPIFFNINKKNYKSFDCRCLVKIESRNIYNFINKNNKRRNKFKNFINLYSLNFILNKEKIRKKKYIFILKKSINKENGIFPEKKNLKKHENKLETLDLSKNYDDYINLIEFGDLSFFYETYVNRKFYFYESIIKYIEEHKHNFISINSKDENTEKRTIIDKNYIHIRGRIEKKIKQSKRIFLYLRQDYGLYLTCIYEKKLKNEKLDDMFKYIKSLKNESVVDIIGNIKVHGDLQKMNVSYIESLRNQKSLEIIIHKIFCISESFFNIPVIINDNSFLNEMKNIPNLNYRNLKEAGRDDKETDVQRNEKDEENTKKIVVNFNFSKDDNKYNKIEEKTTEKNENDKNNIYIYENRSNDSFINDDEIINSNEHILKLHHFCLNYRNSVNHIIFNIKSKLSEKLKSLLYKDNYKEVFTSKLIKINRKNKVNNRESGENFDIKMNKKKEDINKKSTEKTFIELNGSEGGSNCFKIENENLLLAQSPQFYKQMLINSDFEKIFEMNYSYRNENFHTSRHLNEFISLDIEQVIYDNYYEMIIYMYDLLKYLNNYLNQIFPHELNLINLIQRNKKVTFEKSKISKNPIVLSFCEAHEILDKYYLKKNSFDKYIYNDTYKKYIRILSDEERNILKKKITFEPCENNKLHNVYYYKKIVSKYKINIKENKNERENGSSNVYKFLNNLNRDELYKTILLFFNKIYENSFVKKCSGNNYYYSNENDIEKKHDYINYNLNHTNINDFIVDNNCSQIYNNTYNSYYKRCDINEEKKIDSKTEVSNYNFLSLLNSFQGGKKIYVKQALEYMNLKDKYLFYDDFTNDQLNYIYLFLKYNYETDLFIIDQYPIYLRPYYTLSNMYDLRFTNSFDFIYKGIEIISGSQRINNLPILLFKVLKENKNTDLLKYLNKADFTIIDYLNHFQNIINKNSTLHKYFNSFQFSSKPHGGLALGFERFLMSILNLRNIKSAIFQD</sequence>
<evidence type="ECO:0000256" key="6">
    <source>
        <dbReference type="SAM" id="SignalP"/>
    </source>
</evidence>
<feature type="signal peptide" evidence="6">
    <location>
        <begin position="1"/>
        <end position="20"/>
    </location>
</feature>
<evidence type="ECO:0000256" key="5">
    <source>
        <dbReference type="ARBA" id="ARBA00023146"/>
    </source>
</evidence>
<dbReference type="GO" id="GO:0006422">
    <property type="term" value="P:aspartyl-tRNA aminoacylation"/>
    <property type="evidence" value="ECO:0007669"/>
    <property type="project" value="InterPro"/>
</dbReference>
<keyword evidence="5" id="KW-0030">Aminoacyl-tRNA synthetase</keyword>
<keyword evidence="3" id="KW-0547">Nucleotide-binding</keyword>
<keyword evidence="2 8" id="KW-0436">Ligase</keyword>
<evidence type="ECO:0000313" key="9">
    <source>
        <dbReference type="Proteomes" id="UP000220158"/>
    </source>
</evidence>
<accession>A0A1J1HAQ7</accession>
<evidence type="ECO:0000256" key="3">
    <source>
        <dbReference type="ARBA" id="ARBA00022741"/>
    </source>
</evidence>
<feature type="domain" description="Aminoacyl-transfer RNA synthetases class-II family profile" evidence="7">
    <location>
        <begin position="415"/>
        <end position="985"/>
    </location>
</feature>
<evidence type="ECO:0000313" key="8">
    <source>
        <dbReference type="EMBL" id="CRH00522.1"/>
    </source>
</evidence>
<gene>
    <name evidence="8" type="ORF">PRELSG_1017700</name>
</gene>
<dbReference type="RefSeq" id="XP_028533525.1">
    <property type="nucleotide sequence ID" value="XM_028677102.1"/>
</dbReference>
<dbReference type="PANTHER" id="PTHR43450:SF1">
    <property type="entry name" value="ASPARTATE--TRNA LIGASE, CYTOPLASMIC"/>
    <property type="match status" value="1"/>
</dbReference>
<dbReference type="InterPro" id="IPR004364">
    <property type="entry name" value="Aa-tRNA-synt_II"/>
</dbReference>
<dbReference type="GO" id="GO:0004815">
    <property type="term" value="F:aspartate-tRNA ligase activity"/>
    <property type="evidence" value="ECO:0007669"/>
    <property type="project" value="InterPro"/>
</dbReference>
<dbReference type="GeneID" id="39736643"/>
<dbReference type="InterPro" id="IPR004523">
    <property type="entry name" value="Asp-tRNA_synthase_2"/>
</dbReference>
<dbReference type="GO" id="GO:0005524">
    <property type="term" value="F:ATP binding"/>
    <property type="evidence" value="ECO:0007669"/>
    <property type="project" value="InterPro"/>
</dbReference>
<keyword evidence="9" id="KW-1185">Reference proteome</keyword>
<dbReference type="SUPFAM" id="SSF50249">
    <property type="entry name" value="Nucleic acid-binding proteins"/>
    <property type="match status" value="1"/>
</dbReference>
<proteinExistence type="predicted"/>
<organism evidence="8 9">
    <name type="scientific">Plasmodium relictum</name>
    <dbReference type="NCBI Taxonomy" id="85471"/>
    <lineage>
        <taxon>Eukaryota</taxon>
        <taxon>Sar</taxon>
        <taxon>Alveolata</taxon>
        <taxon>Apicomplexa</taxon>
        <taxon>Aconoidasida</taxon>
        <taxon>Haemosporida</taxon>
        <taxon>Plasmodiidae</taxon>
        <taxon>Plasmodium</taxon>
        <taxon>Plasmodium (Haemamoeba)</taxon>
    </lineage>
</organism>
<dbReference type="PANTHER" id="PTHR43450">
    <property type="entry name" value="ASPARTYL-TRNA SYNTHETASE"/>
    <property type="match status" value="1"/>
</dbReference>
<dbReference type="KEGG" id="prel:PRELSG_1017700"/>
<protein>
    <submittedName>
        <fullName evidence="8">Aspartate--tRNA ligase, putative</fullName>
    </submittedName>
</protein>
<name>A0A1J1HAQ7_PLARL</name>
<dbReference type="PROSITE" id="PS50862">
    <property type="entry name" value="AA_TRNA_LIGASE_II"/>
    <property type="match status" value="1"/>
</dbReference>
<evidence type="ECO:0000256" key="4">
    <source>
        <dbReference type="ARBA" id="ARBA00022840"/>
    </source>
</evidence>
<dbReference type="SUPFAM" id="SSF55681">
    <property type="entry name" value="Class II aaRS and biotin synthetases"/>
    <property type="match status" value="1"/>
</dbReference>
<evidence type="ECO:0000256" key="1">
    <source>
        <dbReference type="ARBA" id="ARBA00022490"/>
    </source>
</evidence>
<keyword evidence="1" id="KW-0963">Cytoplasm</keyword>
<dbReference type="VEuPathDB" id="PlasmoDB:PRELSG_1017700"/>
<keyword evidence="6" id="KW-0732">Signal</keyword>
<evidence type="ECO:0000256" key="2">
    <source>
        <dbReference type="ARBA" id="ARBA00022598"/>
    </source>
</evidence>
<keyword evidence="4" id="KW-0067">ATP-binding</keyword>
<feature type="chain" id="PRO_5012837006" evidence="6">
    <location>
        <begin position="21"/>
        <end position="985"/>
    </location>
</feature>
<evidence type="ECO:0000259" key="7">
    <source>
        <dbReference type="PROSITE" id="PS50862"/>
    </source>
</evidence>
<dbReference type="GO" id="GO:0005829">
    <property type="term" value="C:cytosol"/>
    <property type="evidence" value="ECO:0007669"/>
    <property type="project" value="TreeGrafter"/>
</dbReference>
<dbReference type="InterPro" id="IPR045864">
    <property type="entry name" value="aa-tRNA-synth_II/BPL/LPL"/>
</dbReference>
<dbReference type="AlphaFoldDB" id="A0A1J1HAQ7"/>
<reference evidence="8 9" key="1">
    <citation type="submission" date="2015-04" db="EMBL/GenBank/DDBJ databases">
        <authorList>
            <consortium name="Pathogen Informatics"/>
        </authorList>
    </citation>
    <scope>NUCLEOTIDE SEQUENCE [LARGE SCALE GENOMIC DNA]</scope>
    <source>
        <strain evidence="8 9">SGS1</strain>
    </source>
</reference>
<dbReference type="Gene3D" id="3.30.930.10">
    <property type="entry name" value="Bira Bifunctional Protein, Domain 2"/>
    <property type="match status" value="2"/>
</dbReference>
<dbReference type="Pfam" id="PF00152">
    <property type="entry name" value="tRNA-synt_2"/>
    <property type="match status" value="1"/>
</dbReference>
<dbReference type="InterPro" id="IPR012340">
    <property type="entry name" value="NA-bd_OB-fold"/>
</dbReference>
<dbReference type="GO" id="GO:0017101">
    <property type="term" value="C:aminoacyl-tRNA synthetase multienzyme complex"/>
    <property type="evidence" value="ECO:0007669"/>
    <property type="project" value="TreeGrafter"/>
</dbReference>
<dbReference type="GO" id="GO:0003723">
    <property type="term" value="F:RNA binding"/>
    <property type="evidence" value="ECO:0007669"/>
    <property type="project" value="TreeGrafter"/>
</dbReference>
<dbReference type="OMA" id="MYTYIKN"/>